<dbReference type="InterPro" id="IPR036979">
    <property type="entry name" value="CM_dom_sf"/>
</dbReference>
<accession>A0A133NDG7</accession>
<evidence type="ECO:0000313" key="3">
    <source>
        <dbReference type="EMBL" id="KXA14345.1"/>
    </source>
</evidence>
<evidence type="ECO:0000259" key="2">
    <source>
        <dbReference type="PROSITE" id="PS51168"/>
    </source>
</evidence>
<dbReference type="GO" id="GO:0009697">
    <property type="term" value="P:salicylic acid biosynthetic process"/>
    <property type="evidence" value="ECO:0007669"/>
    <property type="project" value="TreeGrafter"/>
</dbReference>
<dbReference type="STRING" id="134605.HMPREF3206_01030"/>
<feature type="domain" description="Chorismate mutase" evidence="2">
    <location>
        <begin position="1"/>
        <end position="85"/>
    </location>
</feature>
<dbReference type="GO" id="GO:0004106">
    <property type="term" value="F:chorismate mutase activity"/>
    <property type="evidence" value="ECO:0007669"/>
    <property type="project" value="InterPro"/>
</dbReference>
<dbReference type="Proteomes" id="UP000070617">
    <property type="component" value="Unassembled WGS sequence"/>
</dbReference>
<proteinExistence type="predicted"/>
<dbReference type="InterPro" id="IPR036263">
    <property type="entry name" value="Chorismate_II_sf"/>
</dbReference>
<dbReference type="PANTHER" id="PTHR38041">
    <property type="entry name" value="CHORISMATE MUTASE"/>
    <property type="match status" value="1"/>
</dbReference>
<evidence type="ECO:0000313" key="4">
    <source>
        <dbReference type="Proteomes" id="UP000070617"/>
    </source>
</evidence>
<name>A0A133NDG7_9FUSO</name>
<dbReference type="InterPro" id="IPR051331">
    <property type="entry name" value="Chorismate_mutase-related"/>
</dbReference>
<keyword evidence="4" id="KW-1185">Reference proteome</keyword>
<organism evidence="3 4">
    <name type="scientific">Fusobacterium equinum</name>
    <dbReference type="NCBI Taxonomy" id="134605"/>
    <lineage>
        <taxon>Bacteria</taxon>
        <taxon>Fusobacteriati</taxon>
        <taxon>Fusobacteriota</taxon>
        <taxon>Fusobacteriia</taxon>
        <taxon>Fusobacteriales</taxon>
        <taxon>Fusobacteriaceae</taxon>
        <taxon>Fusobacterium</taxon>
    </lineage>
</organism>
<dbReference type="SMART" id="SM00830">
    <property type="entry name" value="CM_2"/>
    <property type="match status" value="1"/>
</dbReference>
<dbReference type="EMBL" id="LRPX01000047">
    <property type="protein sequence ID" value="KXA14345.1"/>
    <property type="molecule type" value="Genomic_DNA"/>
</dbReference>
<dbReference type="SUPFAM" id="SSF48600">
    <property type="entry name" value="Chorismate mutase II"/>
    <property type="match status" value="1"/>
</dbReference>
<dbReference type="RefSeq" id="WP_008800830.1">
    <property type="nucleotide sequence ID" value="NZ_KQ956540.1"/>
</dbReference>
<dbReference type="GO" id="GO:0046417">
    <property type="term" value="P:chorismate metabolic process"/>
    <property type="evidence" value="ECO:0007669"/>
    <property type="project" value="InterPro"/>
</dbReference>
<dbReference type="Pfam" id="PF01817">
    <property type="entry name" value="CM_2"/>
    <property type="match status" value="1"/>
</dbReference>
<keyword evidence="1" id="KW-0413">Isomerase</keyword>
<dbReference type="PROSITE" id="PS51168">
    <property type="entry name" value="CHORISMATE_MUT_2"/>
    <property type="match status" value="1"/>
</dbReference>
<reference evidence="4" key="1">
    <citation type="submission" date="2016-01" db="EMBL/GenBank/DDBJ databases">
        <authorList>
            <person name="Mitreva M."/>
            <person name="Pepin K.H."/>
            <person name="Mihindukulasuriya K.A."/>
            <person name="Fulton R."/>
            <person name="Fronick C."/>
            <person name="O'Laughlin M."/>
            <person name="Miner T."/>
            <person name="Herter B."/>
            <person name="Rosa B.A."/>
            <person name="Cordes M."/>
            <person name="Tomlinson C."/>
            <person name="Wollam A."/>
            <person name="Palsikar V.B."/>
            <person name="Mardis E.R."/>
            <person name="Wilson R.K."/>
        </authorList>
    </citation>
    <scope>NUCLEOTIDE SEQUENCE [LARGE SCALE GENOMIC DNA]</scope>
    <source>
        <strain evidence="4">CMW8396</strain>
    </source>
</reference>
<dbReference type="InterPro" id="IPR002701">
    <property type="entry name" value="CM_II_prokaryot"/>
</dbReference>
<gene>
    <name evidence="3" type="ORF">HMPREF3206_01030</name>
</gene>
<dbReference type="PATRIC" id="fig|134605.3.peg.1023"/>
<evidence type="ECO:0000256" key="1">
    <source>
        <dbReference type="ARBA" id="ARBA00023235"/>
    </source>
</evidence>
<dbReference type="PANTHER" id="PTHR38041:SF1">
    <property type="entry name" value="CHORISMATE MUTASE"/>
    <property type="match status" value="1"/>
</dbReference>
<protein>
    <submittedName>
        <fullName evidence="3">Putative chorismate mutase</fullName>
    </submittedName>
</protein>
<dbReference type="Gene3D" id="1.20.59.10">
    <property type="entry name" value="Chorismate mutase"/>
    <property type="match status" value="1"/>
</dbReference>
<dbReference type="AlphaFoldDB" id="A0A133NDG7"/>
<comment type="caution">
    <text evidence="3">The sequence shown here is derived from an EMBL/GenBank/DDBJ whole genome shotgun (WGS) entry which is preliminary data.</text>
</comment>
<sequence>MDKLEEYRKQMSEIDQKIASLFLTRMDLSIQIGNYKKEKNIPIYQEEREKIVLENIKKLTLKKKEQEYLEDFFLYLMSKSKEVQK</sequence>